<dbReference type="PROSITE" id="PS50102">
    <property type="entry name" value="RRM"/>
    <property type="match status" value="1"/>
</dbReference>
<feature type="domain" description="CCHC-type" evidence="14">
    <location>
        <begin position="454"/>
        <end position="468"/>
    </location>
</feature>
<dbReference type="SUPFAM" id="SSF54791">
    <property type="entry name" value="Eukaryotic type KH-domain (KH-domain type I)"/>
    <property type="match status" value="1"/>
</dbReference>
<dbReference type="GO" id="GO:0008270">
    <property type="term" value="F:zinc ion binding"/>
    <property type="evidence" value="ECO:0007669"/>
    <property type="project" value="UniProtKB-KW"/>
</dbReference>
<feature type="compositionally biased region" description="Pro residues" evidence="12">
    <location>
        <begin position="671"/>
        <end position="750"/>
    </location>
</feature>
<evidence type="ECO:0000256" key="5">
    <source>
        <dbReference type="ARBA" id="ARBA00022771"/>
    </source>
</evidence>
<feature type="compositionally biased region" description="Pro residues" evidence="12">
    <location>
        <begin position="777"/>
        <end position="808"/>
    </location>
</feature>
<dbReference type="PANTHER" id="PTHR11208:SF45">
    <property type="entry name" value="SPLICING FACTOR 1"/>
    <property type="match status" value="1"/>
</dbReference>
<dbReference type="Pfam" id="PF16275">
    <property type="entry name" value="SF1-HH"/>
    <property type="match status" value="1"/>
</dbReference>
<feature type="compositionally biased region" description="Basic and acidic residues" evidence="12">
    <location>
        <begin position="158"/>
        <end position="168"/>
    </location>
</feature>
<dbReference type="SUPFAM" id="SSF54928">
    <property type="entry name" value="RNA-binding domain, RBD"/>
    <property type="match status" value="1"/>
</dbReference>
<dbReference type="Pfam" id="PF00076">
    <property type="entry name" value="RRM_1"/>
    <property type="match status" value="1"/>
</dbReference>
<evidence type="ECO:0000256" key="3">
    <source>
        <dbReference type="ARBA" id="ARBA00022664"/>
    </source>
</evidence>
<dbReference type="eggNOG" id="KOG0119">
    <property type="taxonomic scope" value="Eukaryota"/>
</dbReference>
<dbReference type="FunFam" id="3.30.1370.10:FF:000047">
    <property type="entry name" value="splicing factor-like protein 1"/>
    <property type="match status" value="1"/>
</dbReference>
<dbReference type="STRING" id="296587.C1FJU9"/>
<keyword evidence="9" id="KW-0539">Nucleus</keyword>
<dbReference type="Gene3D" id="3.30.1370.10">
    <property type="entry name" value="K Homology domain, type 1"/>
    <property type="match status" value="1"/>
</dbReference>
<keyword evidence="7 11" id="KW-0694">RNA-binding</keyword>
<gene>
    <name evidence="15" type="ORF">MICPUN_62857</name>
</gene>
<feature type="region of interest" description="Disordered" evidence="12">
    <location>
        <begin position="602"/>
        <end position="823"/>
    </location>
</feature>
<keyword evidence="4" id="KW-0479">Metal-binding</keyword>
<dbReference type="SMART" id="SM00360">
    <property type="entry name" value="RRM"/>
    <property type="match status" value="1"/>
</dbReference>
<evidence type="ECO:0000313" key="15">
    <source>
        <dbReference type="EMBL" id="ACO70663.1"/>
    </source>
</evidence>
<dbReference type="InterPro" id="IPR032570">
    <property type="entry name" value="SF1-HH"/>
</dbReference>
<dbReference type="InterPro" id="IPR004087">
    <property type="entry name" value="KH_dom"/>
</dbReference>
<dbReference type="CDD" id="cd02395">
    <property type="entry name" value="KH-I_BBP"/>
    <property type="match status" value="1"/>
</dbReference>
<name>C1FJU9_MICCC</name>
<dbReference type="PANTHER" id="PTHR11208">
    <property type="entry name" value="RNA-BINDING PROTEIN RELATED"/>
    <property type="match status" value="1"/>
</dbReference>
<dbReference type="InterPro" id="IPR047086">
    <property type="entry name" value="SF1-HH_sf"/>
</dbReference>
<dbReference type="OrthoDB" id="497369at2759"/>
<dbReference type="GeneID" id="8248037"/>
<feature type="region of interest" description="Disordered" evidence="12">
    <location>
        <begin position="136"/>
        <end position="170"/>
    </location>
</feature>
<evidence type="ECO:0000256" key="10">
    <source>
        <dbReference type="PROSITE-ProRule" id="PRU00047"/>
    </source>
</evidence>
<dbReference type="PROSITE" id="PS50084">
    <property type="entry name" value="KH_TYPE_1"/>
    <property type="match status" value="1"/>
</dbReference>
<keyword evidence="5 10" id="KW-0863">Zinc-finger</keyword>
<dbReference type="Proteomes" id="UP000002009">
    <property type="component" value="Chromosome 12"/>
</dbReference>
<dbReference type="Pfam" id="PF22675">
    <property type="entry name" value="KH-I_KHDC4-BBP"/>
    <property type="match status" value="1"/>
</dbReference>
<evidence type="ECO:0000256" key="6">
    <source>
        <dbReference type="ARBA" id="ARBA00022833"/>
    </source>
</evidence>
<dbReference type="InterPro" id="IPR001878">
    <property type="entry name" value="Znf_CCHC"/>
</dbReference>
<keyword evidence="6" id="KW-0862">Zinc</keyword>
<dbReference type="GO" id="GO:0006397">
    <property type="term" value="P:mRNA processing"/>
    <property type="evidence" value="ECO:0007669"/>
    <property type="project" value="UniProtKB-KW"/>
</dbReference>
<dbReference type="GO" id="GO:0005634">
    <property type="term" value="C:nucleus"/>
    <property type="evidence" value="ECO:0007669"/>
    <property type="project" value="UniProtKB-SubCell"/>
</dbReference>
<dbReference type="Gene3D" id="6.10.140.1790">
    <property type="match status" value="1"/>
</dbReference>
<dbReference type="InterPro" id="IPR000504">
    <property type="entry name" value="RRM_dom"/>
</dbReference>
<evidence type="ECO:0000256" key="4">
    <source>
        <dbReference type="ARBA" id="ARBA00022723"/>
    </source>
</evidence>
<dbReference type="PRINTS" id="PR01217">
    <property type="entry name" value="PRICHEXTENSN"/>
</dbReference>
<accession>C1FJU9</accession>
<evidence type="ECO:0000259" key="13">
    <source>
        <dbReference type="PROSITE" id="PS50102"/>
    </source>
</evidence>
<dbReference type="InterPro" id="IPR055256">
    <property type="entry name" value="KH_1_KHDC4/BBP-like"/>
</dbReference>
<dbReference type="InterPro" id="IPR035979">
    <property type="entry name" value="RBD_domain_sf"/>
</dbReference>
<dbReference type="PROSITE" id="PS50158">
    <property type="entry name" value="ZF_CCHC"/>
    <property type="match status" value="1"/>
</dbReference>
<dbReference type="SMART" id="SM00322">
    <property type="entry name" value="KH"/>
    <property type="match status" value="1"/>
</dbReference>
<dbReference type="GO" id="GO:0008380">
    <property type="term" value="P:RNA splicing"/>
    <property type="evidence" value="ECO:0007669"/>
    <property type="project" value="UniProtKB-KW"/>
</dbReference>
<dbReference type="EMBL" id="CP001577">
    <property type="protein sequence ID" value="ACO70663.1"/>
    <property type="molecule type" value="Genomic_DNA"/>
</dbReference>
<dbReference type="AlphaFoldDB" id="C1FJU9"/>
<sequence length="823" mass="86103">MADQQDNAPVVRTSGVGHRGYGDGDGMGLALLPGISLPGQNELAVAPGETGGLIESADLDQENDLVAWHIRKIKERQENVTAADELAKSLTEKIVEAATGDAGKSLGPAPDEEALRKPLTFGPTFHDIALRHYRDTPAPAPEAADAEREGRPRKRKSRWDTDEKDDKPTVGSALAVVSGGQAAIKAHLASIAAKLQGGPADGAYGVGAADGGPTPAESDDPEVVKQYAKYVDITDRVRSGYFADERPEHARSPSPPPQYDKYGVRTNTRELRIKAKLEDERSELIGWLVARCPHMFRPPQDWKPKKRTRKLYVPLKEYPGYNFIGIIIGPRGNTQKRMQRETNTRIAIRGKGSVKDGVSREPGADYQEDEDLHVLITGDTEEEVDRAAAMVQTLLKPVDDDYNEHKRAQLRELALINGTLRNPGGDGATAAGMALAELDKTGAGYRAPAELVTCKICGDGGHPTSDCPFKNDPAAAAGAHKQLTSEYQSFLSELGVGDPGGLGPRPGLGAGGGGGGGRDRNEINPCKLFVGALADHVTDEMLGGLFERFGEVRRAQAVRHTHDGSARGFGFVEFASEDQAAAAKVALHRTPFEGKTIVVKVAGDRSRDPDGPPPRGAGQPGMGGPMGAPPGPPGMGGFGMHPAPPPPPPGMGGYGMQPPGPPGMGAYGMQPPGPPGMGAYPPPPPPPAAATGAPPPPPPPAYGDAPPPPPPPPAYGDAPPPPPPPPAYGDVPPPPPPGYGDAPPPPPPPGGGFVDPYYQQQQMGGYVQMGGYGGYQAPPPPPPGMGGVPPPPPPMGAQPPPPPPPPVDPTEEAYKNFMADMEH</sequence>
<feature type="compositionally biased region" description="Low complexity" evidence="12">
    <location>
        <begin position="757"/>
        <end position="766"/>
    </location>
</feature>
<evidence type="ECO:0000256" key="8">
    <source>
        <dbReference type="ARBA" id="ARBA00023187"/>
    </source>
</evidence>
<comment type="subcellular location">
    <subcellularLocation>
        <location evidence="1">Nucleus</location>
    </subcellularLocation>
</comment>
<dbReference type="KEGG" id="mis:MICPUN_62857"/>
<dbReference type="GO" id="GO:0003729">
    <property type="term" value="F:mRNA binding"/>
    <property type="evidence" value="ECO:0007669"/>
    <property type="project" value="TreeGrafter"/>
</dbReference>
<comment type="similarity">
    <text evidence="2">Belongs to the BBP/SF1 family.</text>
</comment>
<dbReference type="InterPro" id="IPR045071">
    <property type="entry name" value="BBP-like"/>
</dbReference>
<dbReference type="GO" id="GO:0048024">
    <property type="term" value="P:regulation of mRNA splicing, via spliceosome"/>
    <property type="evidence" value="ECO:0007669"/>
    <property type="project" value="TreeGrafter"/>
</dbReference>
<keyword evidence="16" id="KW-1185">Reference proteome</keyword>
<protein>
    <recommendedName>
        <fullName evidence="17">Branchpoint-bridging protein</fullName>
    </recommendedName>
</protein>
<evidence type="ECO:0000256" key="2">
    <source>
        <dbReference type="ARBA" id="ARBA00010382"/>
    </source>
</evidence>
<evidence type="ECO:0000259" key="14">
    <source>
        <dbReference type="PROSITE" id="PS50158"/>
    </source>
</evidence>
<evidence type="ECO:0000256" key="11">
    <source>
        <dbReference type="PROSITE-ProRule" id="PRU00176"/>
    </source>
</evidence>
<dbReference type="InParanoid" id="C1FJU9"/>
<dbReference type="InterPro" id="IPR012677">
    <property type="entry name" value="Nucleotide-bd_a/b_plait_sf"/>
</dbReference>
<keyword evidence="3" id="KW-0507">mRNA processing</keyword>
<evidence type="ECO:0000256" key="7">
    <source>
        <dbReference type="ARBA" id="ARBA00022884"/>
    </source>
</evidence>
<feature type="domain" description="RRM" evidence="13">
    <location>
        <begin position="526"/>
        <end position="604"/>
    </location>
</feature>
<dbReference type="RefSeq" id="XP_002509405.1">
    <property type="nucleotide sequence ID" value="XM_002509359.1"/>
</dbReference>
<evidence type="ECO:0000256" key="1">
    <source>
        <dbReference type="ARBA" id="ARBA00004123"/>
    </source>
</evidence>
<evidence type="ECO:0000256" key="12">
    <source>
        <dbReference type="SAM" id="MobiDB-lite"/>
    </source>
</evidence>
<reference evidence="15 16" key="1">
    <citation type="journal article" date="2009" name="Science">
        <title>Green evolution and dynamic adaptations revealed by genomes of the marine picoeukaryotes Micromonas.</title>
        <authorList>
            <person name="Worden A.Z."/>
            <person name="Lee J.H."/>
            <person name="Mock T."/>
            <person name="Rouze P."/>
            <person name="Simmons M.P."/>
            <person name="Aerts A.L."/>
            <person name="Allen A.E."/>
            <person name="Cuvelier M.L."/>
            <person name="Derelle E."/>
            <person name="Everett M.V."/>
            <person name="Foulon E."/>
            <person name="Grimwood J."/>
            <person name="Gundlach H."/>
            <person name="Henrissat B."/>
            <person name="Napoli C."/>
            <person name="McDonald S.M."/>
            <person name="Parker M.S."/>
            <person name="Rombauts S."/>
            <person name="Salamov A."/>
            <person name="Von Dassow P."/>
            <person name="Badger J.H."/>
            <person name="Coutinho P.M."/>
            <person name="Demir E."/>
            <person name="Dubchak I."/>
            <person name="Gentemann C."/>
            <person name="Eikrem W."/>
            <person name="Gready J.E."/>
            <person name="John U."/>
            <person name="Lanier W."/>
            <person name="Lindquist E.A."/>
            <person name="Lucas S."/>
            <person name="Mayer K.F."/>
            <person name="Moreau H."/>
            <person name="Not F."/>
            <person name="Otillar R."/>
            <person name="Panaud O."/>
            <person name="Pangilinan J."/>
            <person name="Paulsen I."/>
            <person name="Piegu B."/>
            <person name="Poliakov A."/>
            <person name="Robbens S."/>
            <person name="Schmutz J."/>
            <person name="Toulza E."/>
            <person name="Wyss T."/>
            <person name="Zelensky A."/>
            <person name="Zhou K."/>
            <person name="Armbrust E.V."/>
            <person name="Bhattacharya D."/>
            <person name="Goodenough U.W."/>
            <person name="Van de Peer Y."/>
            <person name="Grigoriev I.V."/>
        </authorList>
    </citation>
    <scope>NUCLEOTIDE SEQUENCE [LARGE SCALE GENOMIC DNA]</scope>
    <source>
        <strain evidence="16">RCC299 / NOUM17</strain>
    </source>
</reference>
<evidence type="ECO:0008006" key="17">
    <source>
        <dbReference type="Google" id="ProtNLM"/>
    </source>
</evidence>
<dbReference type="Gene3D" id="3.30.70.330">
    <property type="match status" value="1"/>
</dbReference>
<dbReference type="OMA" id="TYVYGNS"/>
<evidence type="ECO:0000256" key="9">
    <source>
        <dbReference type="ARBA" id="ARBA00023242"/>
    </source>
</evidence>
<dbReference type="InterPro" id="IPR036612">
    <property type="entry name" value="KH_dom_type_1_sf"/>
</dbReference>
<keyword evidence="8" id="KW-0508">mRNA splicing</keyword>
<evidence type="ECO:0000313" key="16">
    <source>
        <dbReference type="Proteomes" id="UP000002009"/>
    </source>
</evidence>
<organism evidence="15 16">
    <name type="scientific">Micromonas commoda (strain RCC299 / NOUM17 / CCMP2709)</name>
    <name type="common">Picoplanktonic green alga</name>
    <dbReference type="NCBI Taxonomy" id="296587"/>
    <lineage>
        <taxon>Eukaryota</taxon>
        <taxon>Viridiplantae</taxon>
        <taxon>Chlorophyta</taxon>
        <taxon>Mamiellophyceae</taxon>
        <taxon>Mamiellales</taxon>
        <taxon>Mamiellaceae</taxon>
        <taxon>Micromonas</taxon>
    </lineage>
</organism>
<proteinExistence type="inferred from homology"/>